<gene>
    <name evidence="2" type="primary">ga22286</name>
    <name evidence="2" type="ORF">PR202_ga22286</name>
</gene>
<protein>
    <recommendedName>
        <fullName evidence="1">Chalcone/stilbene synthase N-terminal domain-containing protein</fullName>
    </recommendedName>
</protein>
<dbReference type="Pfam" id="PF00195">
    <property type="entry name" value="Chal_sti_synt_N"/>
    <property type="match status" value="1"/>
</dbReference>
<dbReference type="Proteomes" id="UP001054889">
    <property type="component" value="Unassembled WGS sequence"/>
</dbReference>
<dbReference type="GO" id="GO:0016747">
    <property type="term" value="F:acyltransferase activity, transferring groups other than amino-acyl groups"/>
    <property type="evidence" value="ECO:0007669"/>
    <property type="project" value="InterPro"/>
</dbReference>
<proteinExistence type="predicted"/>
<dbReference type="SUPFAM" id="SSF53901">
    <property type="entry name" value="Thiolase-like"/>
    <property type="match status" value="1"/>
</dbReference>
<evidence type="ECO:0000313" key="3">
    <source>
        <dbReference type="Proteomes" id="UP001054889"/>
    </source>
</evidence>
<dbReference type="GO" id="GO:0030639">
    <property type="term" value="P:polyketide biosynthetic process"/>
    <property type="evidence" value="ECO:0007669"/>
    <property type="project" value="TreeGrafter"/>
</dbReference>
<accession>A0AAV5D359</accession>
<evidence type="ECO:0000259" key="1">
    <source>
        <dbReference type="Pfam" id="PF00195"/>
    </source>
</evidence>
<sequence>MTIAMEVVPEFASAAARKAIAEWGHPATDITLNSGPAPVVQRTMLNLHGCFGGSSTLRVAKDLTEYNLRAGSHGLQRGLHAASLRSS</sequence>
<reference evidence="2" key="2">
    <citation type="submission" date="2021-12" db="EMBL/GenBank/DDBJ databases">
        <title>Resequencing data analysis of finger millet.</title>
        <authorList>
            <person name="Hatakeyama M."/>
            <person name="Aluri S."/>
            <person name="Balachadran M.T."/>
            <person name="Sivarajan S.R."/>
            <person name="Poveda L."/>
            <person name="Shimizu-Inatsugi R."/>
            <person name="Schlapbach R."/>
            <person name="Sreeman S.M."/>
            <person name="Shimizu K.K."/>
        </authorList>
    </citation>
    <scope>NUCLEOTIDE SEQUENCE</scope>
</reference>
<dbReference type="PANTHER" id="PTHR11877:SF47">
    <property type="entry name" value="OS11G0529900 PROTEIN"/>
    <property type="match status" value="1"/>
</dbReference>
<name>A0AAV5D359_ELECO</name>
<dbReference type="AlphaFoldDB" id="A0AAV5D359"/>
<reference evidence="2" key="1">
    <citation type="journal article" date="2018" name="DNA Res.">
        <title>Multiple hybrid de novo genome assembly of finger millet, an orphan allotetraploid crop.</title>
        <authorList>
            <person name="Hatakeyama M."/>
            <person name="Aluri S."/>
            <person name="Balachadran M.T."/>
            <person name="Sivarajan S.R."/>
            <person name="Patrignani A."/>
            <person name="Gruter S."/>
            <person name="Poveda L."/>
            <person name="Shimizu-Inatsugi R."/>
            <person name="Baeten J."/>
            <person name="Francoijs K.J."/>
            <person name="Nataraja K.N."/>
            <person name="Reddy Y.A.N."/>
            <person name="Phadnis S."/>
            <person name="Ravikumar R.L."/>
            <person name="Schlapbach R."/>
            <person name="Sreeman S.M."/>
            <person name="Shimizu K.K."/>
        </authorList>
    </citation>
    <scope>NUCLEOTIDE SEQUENCE</scope>
</reference>
<comment type="caution">
    <text evidence="2">The sequence shown here is derived from an EMBL/GenBank/DDBJ whole genome shotgun (WGS) entry which is preliminary data.</text>
</comment>
<feature type="domain" description="Chalcone/stilbene synthase N-terminal" evidence="1">
    <location>
        <begin position="37"/>
        <end position="68"/>
    </location>
</feature>
<dbReference type="InterPro" id="IPR011141">
    <property type="entry name" value="Polyketide_synthase_type-III"/>
</dbReference>
<dbReference type="EMBL" id="BQKI01000011">
    <property type="protein sequence ID" value="GJN04716.1"/>
    <property type="molecule type" value="Genomic_DNA"/>
</dbReference>
<dbReference type="InterPro" id="IPR016039">
    <property type="entry name" value="Thiolase-like"/>
</dbReference>
<keyword evidence="3" id="KW-1185">Reference proteome</keyword>
<organism evidence="2 3">
    <name type="scientific">Eleusine coracana subsp. coracana</name>
    <dbReference type="NCBI Taxonomy" id="191504"/>
    <lineage>
        <taxon>Eukaryota</taxon>
        <taxon>Viridiplantae</taxon>
        <taxon>Streptophyta</taxon>
        <taxon>Embryophyta</taxon>
        <taxon>Tracheophyta</taxon>
        <taxon>Spermatophyta</taxon>
        <taxon>Magnoliopsida</taxon>
        <taxon>Liliopsida</taxon>
        <taxon>Poales</taxon>
        <taxon>Poaceae</taxon>
        <taxon>PACMAD clade</taxon>
        <taxon>Chloridoideae</taxon>
        <taxon>Cynodonteae</taxon>
        <taxon>Eleusininae</taxon>
        <taxon>Eleusine</taxon>
    </lineage>
</organism>
<dbReference type="InterPro" id="IPR001099">
    <property type="entry name" value="Chalcone/stilbene_synt_N"/>
</dbReference>
<evidence type="ECO:0000313" key="2">
    <source>
        <dbReference type="EMBL" id="GJN04716.1"/>
    </source>
</evidence>
<dbReference type="PANTHER" id="PTHR11877">
    <property type="entry name" value="HYDROXYMETHYLGLUTARYL-COA SYNTHASE"/>
    <property type="match status" value="1"/>
</dbReference>